<evidence type="ECO:0000313" key="15">
    <source>
        <dbReference type="EMBL" id="CAG9858232.1"/>
    </source>
</evidence>
<feature type="region of interest" description="Disordered" evidence="13">
    <location>
        <begin position="595"/>
        <end position="625"/>
    </location>
</feature>
<evidence type="ECO:0000256" key="9">
    <source>
        <dbReference type="ARBA" id="ARBA00038999"/>
    </source>
</evidence>
<dbReference type="EC" id="2.7.12.2" evidence="9"/>
<dbReference type="EMBL" id="OU900095">
    <property type="protein sequence ID" value="CAG9858232.1"/>
    <property type="molecule type" value="Genomic_DNA"/>
</dbReference>
<evidence type="ECO:0000256" key="3">
    <source>
        <dbReference type="ARBA" id="ARBA00022679"/>
    </source>
</evidence>
<evidence type="ECO:0000256" key="4">
    <source>
        <dbReference type="ARBA" id="ARBA00022741"/>
    </source>
</evidence>
<feature type="compositionally biased region" description="Basic and acidic residues" evidence="13">
    <location>
        <begin position="1"/>
        <end position="10"/>
    </location>
</feature>
<evidence type="ECO:0000259" key="14">
    <source>
        <dbReference type="PROSITE" id="PS50011"/>
    </source>
</evidence>
<dbReference type="CDD" id="cd06618">
    <property type="entry name" value="PKc_MKK7"/>
    <property type="match status" value="1"/>
</dbReference>
<keyword evidence="1" id="KW-0723">Serine/threonine-protein kinase</keyword>
<dbReference type="PANTHER" id="PTHR47238:SF2">
    <property type="entry name" value="DUAL SPECIFICITY MITOGEN-ACTIVATED PROTEIN KINASE KINASE HEMIPTEROUS"/>
    <property type="match status" value="1"/>
</dbReference>
<keyword evidence="7" id="KW-0829">Tyrosine-protein kinase</keyword>
<dbReference type="GO" id="GO:0004713">
    <property type="term" value="F:protein tyrosine kinase activity"/>
    <property type="evidence" value="ECO:0007669"/>
    <property type="project" value="UniProtKB-KW"/>
</dbReference>
<dbReference type="Pfam" id="PF00069">
    <property type="entry name" value="Pkinase"/>
    <property type="match status" value="1"/>
</dbReference>
<protein>
    <recommendedName>
        <fullName evidence="9">mitogen-activated protein kinase kinase</fullName>
        <ecNumber evidence="9">2.7.12.2</ecNumber>
    </recommendedName>
</protein>
<feature type="region of interest" description="Disordered" evidence="13">
    <location>
        <begin position="1"/>
        <end position="70"/>
    </location>
</feature>
<evidence type="ECO:0000256" key="7">
    <source>
        <dbReference type="ARBA" id="ARBA00023137"/>
    </source>
</evidence>
<gene>
    <name evidence="15" type="ORF">PHYEVI_LOCUS4623</name>
</gene>
<dbReference type="SMART" id="SM00220">
    <property type="entry name" value="S_TKc"/>
    <property type="match status" value="1"/>
</dbReference>
<evidence type="ECO:0000256" key="6">
    <source>
        <dbReference type="ARBA" id="ARBA00022840"/>
    </source>
</evidence>
<dbReference type="PANTHER" id="PTHR47238">
    <property type="entry name" value="MITOGEN-ACTIVATED PROTEIN KINASE KINASE 5"/>
    <property type="match status" value="1"/>
</dbReference>
<proteinExistence type="inferred from homology"/>
<evidence type="ECO:0000313" key="16">
    <source>
        <dbReference type="Proteomes" id="UP001153712"/>
    </source>
</evidence>
<dbReference type="FunFam" id="3.30.200.20:FF:000040">
    <property type="entry name" value="Dual specificity mitogen-activated protein kinase kinase"/>
    <property type="match status" value="1"/>
</dbReference>
<comment type="similarity">
    <text evidence="8">Belongs to the protein kinase superfamily. STE Ser/Thr protein kinase family. MAP kinase kinase subfamily.</text>
</comment>
<sequence length="695" mass="78490">MSETASKKIDNLLQRIKNETTPPSPVPMNRAGSGGRKALPLNLSNTSSPVMARPRNLSFTTRQNDNQETERKLREIMRISGDLTIEGVLFKTDIKDMEHIEELGNGTCGHVVKMRHKPSGSIIAVKQMRRSGNSDENKRIIMDIEVVLKSHDCKYIVQCLGCFITDSEVWICMELMDTCFDKLLKRYKQSIPEEVLGKVTVATVEALSYLKDKHDVMHRDVKPSNILLDTKGNVKLCDFGISGRLVDSMAKTRSAGCAAYMAPERIEPPDPENPDYDIRADVWSLGITLVEMATGVFPYQDCKTDFEVLAKVIGQEPPSLPTDREFSPEFREFVSLCLIKDPKQRPKYTNLKDHDFIKKYEAINNVNVGEWYVKLIKRSEEMTNRSAPRQNSAANTIRQFFSSRQALQPQQSLTAALQSLTNGKTSAKPTAEALSPPPATKAPHVSRFSCFQRANQSPEASNPATRSYSPYSAYQNHVAMLKEQLENKITQQLQSNAGSSYTPVPSRRPLDGSPTPTATPYQHRRVASETRWRSPSASPLPLRTQFQVEENQYNCGNTSPIILQRFYHQQKQQQMVKEAEESGKKRFASYIKMQLSGDRSGRSSRHQSPEPPPRLNRHPSGENQSPLALRRNFLENHPCNSPSLCRRYISPTPPVPPPRRLSESSSVPGSPQHLRARFHYTPEPQRRLFQNDDVS</sequence>
<dbReference type="OrthoDB" id="10252354at2759"/>
<name>A0A9N9TKU4_PHYSR</name>
<keyword evidence="3" id="KW-0808">Transferase</keyword>
<evidence type="ECO:0000256" key="5">
    <source>
        <dbReference type="ARBA" id="ARBA00022777"/>
    </source>
</evidence>
<dbReference type="GO" id="GO:0004708">
    <property type="term" value="F:MAP kinase kinase activity"/>
    <property type="evidence" value="ECO:0007669"/>
    <property type="project" value="UniProtKB-EC"/>
</dbReference>
<dbReference type="Proteomes" id="UP001153712">
    <property type="component" value="Chromosome 2"/>
</dbReference>
<feature type="compositionally biased region" description="Basic and acidic residues" evidence="13">
    <location>
        <begin position="684"/>
        <end position="695"/>
    </location>
</feature>
<feature type="compositionally biased region" description="Polar residues" evidence="13">
    <location>
        <begin position="494"/>
        <end position="503"/>
    </location>
</feature>
<keyword evidence="6" id="KW-0067">ATP-binding</keyword>
<dbReference type="FunFam" id="1.10.510.10:FF:000432">
    <property type="entry name" value="mitogen-activated protein kinase kinase 3"/>
    <property type="match status" value="1"/>
</dbReference>
<dbReference type="PROSITE" id="PS00108">
    <property type="entry name" value="PROTEIN_KINASE_ST"/>
    <property type="match status" value="1"/>
</dbReference>
<evidence type="ECO:0000256" key="13">
    <source>
        <dbReference type="SAM" id="MobiDB-lite"/>
    </source>
</evidence>
<feature type="region of interest" description="Disordered" evidence="13">
    <location>
        <begin position="494"/>
        <end position="539"/>
    </location>
</feature>
<dbReference type="GO" id="GO:0005524">
    <property type="term" value="F:ATP binding"/>
    <property type="evidence" value="ECO:0007669"/>
    <property type="project" value="UniProtKB-KW"/>
</dbReference>
<comment type="catalytic activity">
    <reaction evidence="12">
        <text>L-tyrosyl-[protein] + ATP = O-phospho-L-tyrosyl-[protein] + ADP + H(+)</text>
        <dbReference type="Rhea" id="RHEA:10596"/>
        <dbReference type="Rhea" id="RHEA-COMP:10136"/>
        <dbReference type="Rhea" id="RHEA-COMP:20101"/>
        <dbReference type="ChEBI" id="CHEBI:15378"/>
        <dbReference type="ChEBI" id="CHEBI:30616"/>
        <dbReference type="ChEBI" id="CHEBI:46858"/>
        <dbReference type="ChEBI" id="CHEBI:61978"/>
        <dbReference type="ChEBI" id="CHEBI:456216"/>
        <dbReference type="EC" id="2.7.12.2"/>
    </reaction>
</comment>
<evidence type="ECO:0000256" key="2">
    <source>
        <dbReference type="ARBA" id="ARBA00022553"/>
    </source>
</evidence>
<evidence type="ECO:0000256" key="11">
    <source>
        <dbReference type="ARBA" id="ARBA00049299"/>
    </source>
</evidence>
<reference evidence="15" key="1">
    <citation type="submission" date="2022-01" db="EMBL/GenBank/DDBJ databases">
        <authorList>
            <person name="King R."/>
        </authorList>
    </citation>
    <scope>NUCLEOTIDE SEQUENCE</scope>
</reference>
<comment type="catalytic activity">
    <reaction evidence="11">
        <text>L-threonyl-[protein] + ATP = O-phospho-L-threonyl-[protein] + ADP + H(+)</text>
        <dbReference type="Rhea" id="RHEA:46608"/>
        <dbReference type="Rhea" id="RHEA-COMP:11060"/>
        <dbReference type="Rhea" id="RHEA-COMP:11605"/>
        <dbReference type="ChEBI" id="CHEBI:15378"/>
        <dbReference type="ChEBI" id="CHEBI:30013"/>
        <dbReference type="ChEBI" id="CHEBI:30616"/>
        <dbReference type="ChEBI" id="CHEBI:61977"/>
        <dbReference type="ChEBI" id="CHEBI:456216"/>
        <dbReference type="EC" id="2.7.12.2"/>
    </reaction>
</comment>
<keyword evidence="4" id="KW-0547">Nucleotide-binding</keyword>
<comment type="catalytic activity">
    <reaction evidence="10">
        <text>L-seryl-[protein] + ATP = O-phospho-L-seryl-[protein] + ADP + H(+)</text>
        <dbReference type="Rhea" id="RHEA:17989"/>
        <dbReference type="Rhea" id="RHEA-COMP:9863"/>
        <dbReference type="Rhea" id="RHEA-COMP:11604"/>
        <dbReference type="ChEBI" id="CHEBI:15378"/>
        <dbReference type="ChEBI" id="CHEBI:29999"/>
        <dbReference type="ChEBI" id="CHEBI:30616"/>
        <dbReference type="ChEBI" id="CHEBI:83421"/>
        <dbReference type="ChEBI" id="CHEBI:456216"/>
        <dbReference type="EC" id="2.7.12.2"/>
    </reaction>
</comment>
<dbReference type="GO" id="GO:0010508">
    <property type="term" value="P:positive regulation of autophagy"/>
    <property type="evidence" value="ECO:0007669"/>
    <property type="project" value="UniProtKB-ARBA"/>
</dbReference>
<keyword evidence="2" id="KW-0597">Phosphoprotein</keyword>
<feature type="domain" description="Protein kinase" evidence="14">
    <location>
        <begin position="97"/>
        <end position="357"/>
    </location>
</feature>
<organism evidence="15 16">
    <name type="scientific">Phyllotreta striolata</name>
    <name type="common">Striped flea beetle</name>
    <name type="synonym">Crioceris striolata</name>
    <dbReference type="NCBI Taxonomy" id="444603"/>
    <lineage>
        <taxon>Eukaryota</taxon>
        <taxon>Metazoa</taxon>
        <taxon>Ecdysozoa</taxon>
        <taxon>Arthropoda</taxon>
        <taxon>Hexapoda</taxon>
        <taxon>Insecta</taxon>
        <taxon>Pterygota</taxon>
        <taxon>Neoptera</taxon>
        <taxon>Endopterygota</taxon>
        <taxon>Coleoptera</taxon>
        <taxon>Polyphaga</taxon>
        <taxon>Cucujiformia</taxon>
        <taxon>Chrysomeloidea</taxon>
        <taxon>Chrysomelidae</taxon>
        <taxon>Galerucinae</taxon>
        <taxon>Alticini</taxon>
        <taxon>Phyllotreta</taxon>
    </lineage>
</organism>
<evidence type="ECO:0000256" key="8">
    <source>
        <dbReference type="ARBA" id="ARBA00038035"/>
    </source>
</evidence>
<dbReference type="GO" id="GO:0043068">
    <property type="term" value="P:positive regulation of programmed cell death"/>
    <property type="evidence" value="ECO:0007669"/>
    <property type="project" value="UniProtKB-ARBA"/>
</dbReference>
<keyword evidence="5" id="KW-0418">Kinase</keyword>
<dbReference type="Gene3D" id="1.10.510.10">
    <property type="entry name" value="Transferase(Phosphotransferase) domain 1"/>
    <property type="match status" value="1"/>
</dbReference>
<evidence type="ECO:0000256" key="10">
    <source>
        <dbReference type="ARBA" id="ARBA00049014"/>
    </source>
</evidence>
<dbReference type="GO" id="GO:0051239">
    <property type="term" value="P:regulation of multicellular organismal process"/>
    <property type="evidence" value="ECO:0007669"/>
    <property type="project" value="UniProtKB-ARBA"/>
</dbReference>
<keyword evidence="16" id="KW-1185">Reference proteome</keyword>
<dbReference type="GO" id="GO:0030707">
    <property type="term" value="P:follicle cell of egg chamber development"/>
    <property type="evidence" value="ECO:0007669"/>
    <property type="project" value="UniProtKB-ARBA"/>
</dbReference>
<dbReference type="InterPro" id="IPR011009">
    <property type="entry name" value="Kinase-like_dom_sf"/>
</dbReference>
<dbReference type="Gene3D" id="3.30.200.20">
    <property type="entry name" value="Phosphorylase Kinase, domain 1"/>
    <property type="match status" value="1"/>
</dbReference>
<evidence type="ECO:0000256" key="12">
    <source>
        <dbReference type="ARBA" id="ARBA00051693"/>
    </source>
</evidence>
<evidence type="ECO:0000256" key="1">
    <source>
        <dbReference type="ARBA" id="ARBA00022527"/>
    </source>
</evidence>
<dbReference type="GO" id="GO:0005829">
    <property type="term" value="C:cytosol"/>
    <property type="evidence" value="ECO:0007669"/>
    <property type="project" value="UniProtKB-ARBA"/>
</dbReference>
<feature type="compositionally biased region" description="Polar residues" evidence="13">
    <location>
        <begin position="57"/>
        <end position="66"/>
    </location>
</feature>
<feature type="region of interest" description="Disordered" evidence="13">
    <location>
        <begin position="422"/>
        <end position="444"/>
    </location>
</feature>
<dbReference type="SUPFAM" id="SSF56112">
    <property type="entry name" value="Protein kinase-like (PK-like)"/>
    <property type="match status" value="1"/>
</dbReference>
<dbReference type="InterPro" id="IPR000719">
    <property type="entry name" value="Prot_kinase_dom"/>
</dbReference>
<dbReference type="GO" id="GO:0016477">
    <property type="term" value="P:cell migration"/>
    <property type="evidence" value="ECO:0007669"/>
    <property type="project" value="UniProtKB-ARBA"/>
</dbReference>
<dbReference type="PROSITE" id="PS50011">
    <property type="entry name" value="PROTEIN_KINASE_DOM"/>
    <property type="match status" value="1"/>
</dbReference>
<accession>A0A9N9TKU4</accession>
<dbReference type="GO" id="GO:0004674">
    <property type="term" value="F:protein serine/threonine kinase activity"/>
    <property type="evidence" value="ECO:0007669"/>
    <property type="project" value="UniProtKB-KW"/>
</dbReference>
<dbReference type="AlphaFoldDB" id="A0A9N9TKU4"/>
<dbReference type="InterPro" id="IPR052468">
    <property type="entry name" value="Dual_spec_MAPK_kinase"/>
</dbReference>
<dbReference type="GO" id="GO:0006950">
    <property type="term" value="P:response to stress"/>
    <property type="evidence" value="ECO:0007669"/>
    <property type="project" value="UniProtKB-ARBA"/>
</dbReference>
<feature type="region of interest" description="Disordered" evidence="13">
    <location>
        <begin position="642"/>
        <end position="695"/>
    </location>
</feature>
<dbReference type="InterPro" id="IPR008271">
    <property type="entry name" value="Ser/Thr_kinase_AS"/>
</dbReference>